<dbReference type="EMBL" id="DYXT01000020">
    <property type="protein sequence ID" value="HJE38749.1"/>
    <property type="molecule type" value="Genomic_DNA"/>
</dbReference>
<sequence length="47" mass="5222">MTEMQRCSTGNFTLHAYIKSILSGDTVRQALPSPMFRHGSAIDPQQV</sequence>
<reference evidence="1" key="1">
    <citation type="journal article" date="2021" name="PeerJ">
        <title>Extensive microbial diversity within the chicken gut microbiome revealed by metagenomics and culture.</title>
        <authorList>
            <person name="Gilroy R."/>
            <person name="Ravi A."/>
            <person name="Getino M."/>
            <person name="Pursley I."/>
            <person name="Horton D.L."/>
            <person name="Alikhan N.F."/>
            <person name="Baker D."/>
            <person name="Gharbi K."/>
            <person name="Hall N."/>
            <person name="Watson M."/>
            <person name="Adriaenssens E.M."/>
            <person name="Foster-Nyarko E."/>
            <person name="Jarju S."/>
            <person name="Secka A."/>
            <person name="Antonio M."/>
            <person name="Oren A."/>
            <person name="Chaudhuri R.R."/>
            <person name="La Ragione R."/>
            <person name="Hildebrand F."/>
            <person name="Pallen M.J."/>
        </authorList>
    </citation>
    <scope>NUCLEOTIDE SEQUENCE</scope>
    <source>
        <strain evidence="1">4100</strain>
    </source>
</reference>
<reference evidence="1" key="2">
    <citation type="submission" date="2021-09" db="EMBL/GenBank/DDBJ databases">
        <authorList>
            <person name="Gilroy R."/>
        </authorList>
    </citation>
    <scope>NUCLEOTIDE SEQUENCE</scope>
    <source>
        <strain evidence="1">4100</strain>
    </source>
</reference>
<organism evidence="1 2">
    <name type="scientific">Candidatus Amulumruptor caecigallinarius</name>
    <dbReference type="NCBI Taxonomy" id="2109911"/>
    <lineage>
        <taxon>Bacteria</taxon>
        <taxon>Pseudomonadati</taxon>
        <taxon>Bacteroidota</taxon>
        <taxon>Bacteroidia</taxon>
        <taxon>Bacteroidales</taxon>
        <taxon>Muribaculaceae</taxon>
        <taxon>Candidatus Amulumruptor</taxon>
    </lineage>
</organism>
<name>A0A921E7F8_9BACT</name>
<accession>A0A921E7F8</accession>
<dbReference type="Proteomes" id="UP000711407">
    <property type="component" value="Unassembled WGS sequence"/>
</dbReference>
<dbReference type="AlphaFoldDB" id="A0A921E7F8"/>
<comment type="caution">
    <text evidence="1">The sequence shown here is derived from an EMBL/GenBank/DDBJ whole genome shotgun (WGS) entry which is preliminary data.</text>
</comment>
<protein>
    <submittedName>
        <fullName evidence="1">Uncharacterized protein</fullName>
    </submittedName>
</protein>
<proteinExistence type="predicted"/>
<gene>
    <name evidence="1" type="ORF">K8V47_03165</name>
</gene>
<evidence type="ECO:0000313" key="2">
    <source>
        <dbReference type="Proteomes" id="UP000711407"/>
    </source>
</evidence>
<evidence type="ECO:0000313" key="1">
    <source>
        <dbReference type="EMBL" id="HJE38749.1"/>
    </source>
</evidence>